<protein>
    <submittedName>
        <fullName evidence="1">Uncharacterized protein</fullName>
    </submittedName>
</protein>
<sequence>MQARFELHEGLKKITEIISALPPDSPHWNEAQNRFQFIDRLLVECLGWDKIDMEVENTAEDGGRADYILGRPQRAVLEAKRETHEWTLPPGGRFDRPRSIKSAMASCTRFSQVVHQVIPYCSIRGIPIAIVSNGKQLAIFQAITIGDPPLDGQCYIFNGFDDLTSGFALLWELLSPDGIEENRALQKLSQLRSPRMPAKASTAIPEPFKHRYRDGVQQSLQAIGSLLLEEIEDNPKTRKEFYEECYVSLEANNRHLLLSKNIIERRYKRSGEDASSPAPLKAESVGDLVSSVVSHVGSRPIVVLGDVGVGKSSFFESLQIKAELKSGSNIYLKVDLGKSANLTSNVKEFVLSAIPASLKRDYDIDIFDRDFINSIYHEEIKDYEKRPEARLKDIDLVEYEKAKIAYVTSLMSRADEHLHATLAHLSQGQKRQITLVIDNADQRTYPIQQEAFLIAQELAATRNIVVFVALRPSTFLASKASGALSAYQNKILSISPPPIDEVVIKRIAFALRVAEGSVAPAALEGIRLNLASVVLFLTATLRSIKSNADIRQFLSNISGGNTRAIIELITGFCGSSNVDCRKIIDIEERFGNYKVPLHEFTKHALLGEYSYYNPNSSQLATNIFDLTASDPREHFLIPLIVAFLASNQGIKDNDGFFFGEDVRAEFLRLGFSDDQISQSLRRSAIGRIVETPHSHFREIPVGEKVSPFSFNFRATSVGLYHIRHWCGSFSFLDAVSTDTPILDDGYRRVVFDLASSFDIKDRYTKATTFRSYLYDCWSRSGFPINYYDFRAVTEANAKDFENIERLIARKIH</sequence>
<comment type="caution">
    <text evidence="1">The sequence shown here is derived from an EMBL/GenBank/DDBJ whole genome shotgun (WGS) entry which is preliminary data.</text>
</comment>
<name>A0ABV7UAG9_9RHOB</name>
<accession>A0ABV7UAG9</accession>
<proteinExistence type="predicted"/>
<reference evidence="2" key="1">
    <citation type="journal article" date="2019" name="Int. J. Syst. Evol. Microbiol.">
        <title>The Global Catalogue of Microorganisms (GCM) 10K type strain sequencing project: providing services to taxonomists for standard genome sequencing and annotation.</title>
        <authorList>
            <consortium name="The Broad Institute Genomics Platform"/>
            <consortium name="The Broad Institute Genome Sequencing Center for Infectious Disease"/>
            <person name="Wu L."/>
            <person name="Ma J."/>
        </authorList>
    </citation>
    <scope>NUCLEOTIDE SEQUENCE [LARGE SCALE GENOMIC DNA]</scope>
    <source>
        <strain evidence="2">KCTC 42473</strain>
    </source>
</reference>
<evidence type="ECO:0000313" key="2">
    <source>
        <dbReference type="Proteomes" id="UP001595539"/>
    </source>
</evidence>
<dbReference type="RefSeq" id="WP_377764288.1">
    <property type="nucleotide sequence ID" value="NZ_JBHRXY010000049.1"/>
</dbReference>
<dbReference type="Proteomes" id="UP001595539">
    <property type="component" value="Unassembled WGS sequence"/>
</dbReference>
<keyword evidence="2" id="KW-1185">Reference proteome</keyword>
<organism evidence="1 2">
    <name type="scientific">Paracoccus angustae</name>
    <dbReference type="NCBI Taxonomy" id="1671480"/>
    <lineage>
        <taxon>Bacteria</taxon>
        <taxon>Pseudomonadati</taxon>
        <taxon>Pseudomonadota</taxon>
        <taxon>Alphaproteobacteria</taxon>
        <taxon>Rhodobacterales</taxon>
        <taxon>Paracoccaceae</taxon>
        <taxon>Paracoccus</taxon>
    </lineage>
</organism>
<evidence type="ECO:0000313" key="1">
    <source>
        <dbReference type="EMBL" id="MFC3631877.1"/>
    </source>
</evidence>
<dbReference type="EMBL" id="JBHRXY010000049">
    <property type="protein sequence ID" value="MFC3631877.1"/>
    <property type="molecule type" value="Genomic_DNA"/>
</dbReference>
<gene>
    <name evidence="1" type="ORF">ACFOM8_20855</name>
</gene>